<dbReference type="PANTHER" id="PTHR30535">
    <property type="entry name" value="VITAMIN B12-BINDING PROTEIN"/>
    <property type="match status" value="1"/>
</dbReference>
<accession>A0A1E2VEM2</accession>
<dbReference type="Pfam" id="PF01497">
    <property type="entry name" value="Peripla_BP_2"/>
    <property type="match status" value="1"/>
</dbReference>
<dbReference type="SUPFAM" id="SSF53807">
    <property type="entry name" value="Helical backbone' metal receptor"/>
    <property type="match status" value="1"/>
</dbReference>
<dbReference type="AlphaFoldDB" id="A0A1E2VEM2"/>
<organism evidence="2 3">
    <name type="scientific">Terasakiispira papahanaumokuakeensis</name>
    <dbReference type="NCBI Taxonomy" id="197479"/>
    <lineage>
        <taxon>Bacteria</taxon>
        <taxon>Pseudomonadati</taxon>
        <taxon>Pseudomonadota</taxon>
        <taxon>Gammaproteobacteria</taxon>
        <taxon>Oceanospirillales</taxon>
        <taxon>Terasakiispira</taxon>
    </lineage>
</organism>
<feature type="domain" description="Fe/B12 periplasmic-binding" evidence="1">
    <location>
        <begin position="40"/>
        <end position="332"/>
    </location>
</feature>
<comment type="caution">
    <text evidence="2">The sequence shown here is derived from an EMBL/GenBank/DDBJ whole genome shotgun (WGS) entry which is preliminary data.</text>
</comment>
<reference evidence="2 3" key="1">
    <citation type="submission" date="2016-08" db="EMBL/GenBank/DDBJ databases">
        <authorList>
            <person name="Seilhamer J.J."/>
        </authorList>
    </citation>
    <scope>NUCLEOTIDE SEQUENCE [LARGE SCALE GENOMIC DNA]</scope>
    <source>
        <strain evidence="2 3">PH27A</strain>
    </source>
</reference>
<protein>
    <submittedName>
        <fullName evidence="2">ABC transporter substrate-binding protein</fullName>
    </submittedName>
</protein>
<dbReference type="STRING" id="197479.BFW38_13085"/>
<dbReference type="InterPro" id="IPR050902">
    <property type="entry name" value="ABC_Transporter_SBP"/>
</dbReference>
<evidence type="ECO:0000313" key="3">
    <source>
        <dbReference type="Proteomes" id="UP000094291"/>
    </source>
</evidence>
<dbReference type="Gene3D" id="3.40.50.1980">
    <property type="entry name" value="Nitrogenase molybdenum iron protein domain"/>
    <property type="match status" value="2"/>
</dbReference>
<dbReference type="EMBL" id="MDTQ01000001">
    <property type="protein sequence ID" value="ODC05449.1"/>
    <property type="molecule type" value="Genomic_DNA"/>
</dbReference>
<dbReference type="PROSITE" id="PS50983">
    <property type="entry name" value="FE_B12_PBP"/>
    <property type="match status" value="1"/>
</dbReference>
<proteinExistence type="predicted"/>
<evidence type="ECO:0000313" key="2">
    <source>
        <dbReference type="EMBL" id="ODC05449.1"/>
    </source>
</evidence>
<sequence>MVTLLTGLLTVGTVQAQESSFPLTLENCGQTLTFEHPVERIVTVGQATTEILYALGLADKVKATSVWFTPVQPKYQTVNSHIPRLADNDPSFESVVNQHPDLVTVQYEWHIGANGIVGTREQFHDLGIPTYVMPTDCVGKDNSTGMDGTRLQLFSTQWLFQSVQDLADIAGVHQRGAELVDQLKAREDEVKQRAHQLDSDLSAVFWYSSADMNVDPFVAGSLGAPAYMMKQLGIHNIVDTAEEWPMKSWESIAKANPDIIVIAKMDRRRFPADDYQKKLEFLHNDPVASQMDAVKNDHIIMLEATEMDATLRMIEGMEKLIQALQDQNMVEE</sequence>
<dbReference type="InterPro" id="IPR002491">
    <property type="entry name" value="ABC_transptr_periplasmic_BD"/>
</dbReference>
<dbReference type="Proteomes" id="UP000094291">
    <property type="component" value="Unassembled WGS sequence"/>
</dbReference>
<keyword evidence="3" id="KW-1185">Reference proteome</keyword>
<dbReference type="PANTHER" id="PTHR30535:SF7">
    <property type="entry name" value="IRON(III) DICITRATE-BINDING PROTEIN"/>
    <property type="match status" value="1"/>
</dbReference>
<evidence type="ECO:0000259" key="1">
    <source>
        <dbReference type="PROSITE" id="PS50983"/>
    </source>
</evidence>
<gene>
    <name evidence="2" type="ORF">BFW38_13085</name>
</gene>
<name>A0A1E2VEM2_9GAMM</name>